<keyword evidence="1 4" id="KW-0378">Hydrolase</keyword>
<dbReference type="RefSeq" id="WP_139079931.1">
    <property type="nucleotide sequence ID" value="NZ_VDFV01000001.1"/>
</dbReference>
<dbReference type="OrthoDB" id="9806163at2"/>
<organism evidence="4 5">
    <name type="scientific">Rubellimicrobium roseum</name>
    <dbReference type="NCBI Taxonomy" id="687525"/>
    <lineage>
        <taxon>Bacteria</taxon>
        <taxon>Pseudomonadati</taxon>
        <taxon>Pseudomonadota</taxon>
        <taxon>Alphaproteobacteria</taxon>
        <taxon>Rhodobacterales</taxon>
        <taxon>Roseobacteraceae</taxon>
        <taxon>Rubellimicrobium</taxon>
    </lineage>
</organism>
<accession>A0A5C4NQI2</accession>
<dbReference type="AlphaFoldDB" id="A0A5C4NQI2"/>
<feature type="chain" id="PRO_5022940324" evidence="2">
    <location>
        <begin position="22"/>
        <end position="292"/>
    </location>
</feature>
<dbReference type="GO" id="GO:0006508">
    <property type="term" value="P:proteolysis"/>
    <property type="evidence" value="ECO:0007669"/>
    <property type="project" value="InterPro"/>
</dbReference>
<evidence type="ECO:0000256" key="1">
    <source>
        <dbReference type="ARBA" id="ARBA00022801"/>
    </source>
</evidence>
<reference evidence="4 5" key="1">
    <citation type="submission" date="2019-06" db="EMBL/GenBank/DDBJ databases">
        <authorList>
            <person name="Jiang L."/>
        </authorList>
    </citation>
    <scope>NUCLEOTIDE SEQUENCE [LARGE SCALE GENOMIC DNA]</scope>
    <source>
        <strain evidence="4 5">YIM 48858</strain>
    </source>
</reference>
<dbReference type="GO" id="GO:0004252">
    <property type="term" value="F:serine-type endopeptidase activity"/>
    <property type="evidence" value="ECO:0007669"/>
    <property type="project" value="InterPro"/>
</dbReference>
<feature type="domain" description="Peptidase S9 prolyl oligopeptidase catalytic" evidence="3">
    <location>
        <begin position="78"/>
        <end position="290"/>
    </location>
</feature>
<dbReference type="Proteomes" id="UP000305709">
    <property type="component" value="Unassembled WGS sequence"/>
</dbReference>
<dbReference type="InterPro" id="IPR001375">
    <property type="entry name" value="Peptidase_S9_cat"/>
</dbReference>
<name>A0A5C4NQI2_9RHOB</name>
<gene>
    <name evidence="4" type="ORF">FHG71_02075</name>
</gene>
<dbReference type="GO" id="GO:0052689">
    <property type="term" value="F:carboxylic ester hydrolase activity"/>
    <property type="evidence" value="ECO:0007669"/>
    <property type="project" value="TreeGrafter"/>
</dbReference>
<dbReference type="SUPFAM" id="SSF53474">
    <property type="entry name" value="alpha/beta-Hydrolases"/>
    <property type="match status" value="1"/>
</dbReference>
<protein>
    <submittedName>
        <fullName evidence="4">Alpha/beta fold hydrolase</fullName>
    </submittedName>
</protein>
<proteinExistence type="predicted"/>
<keyword evidence="5" id="KW-1185">Reference proteome</keyword>
<evidence type="ECO:0000256" key="2">
    <source>
        <dbReference type="SAM" id="SignalP"/>
    </source>
</evidence>
<dbReference type="Gene3D" id="3.40.50.1820">
    <property type="entry name" value="alpha/beta hydrolase"/>
    <property type="match status" value="1"/>
</dbReference>
<sequence length="292" mass="30234">MLRSVIPLVLPVLLAGAPALAQVATEEDLTIPSQGQSMVATLALPPGDPAPAVLLFHGFTGTRDELPIPGTDEGILSRTARLLAEAGYASLRVDFIGSGESDGDFADTTFEGQIADGLAALEFLRAEPRVAGDDIFIIGWSQGGLVASAVAGRSDAPDAVALWAAVADPMATFTALLGEEFVQAGLATGDTPLTVPLPWGGETALKQGYFEQLSQVDPQAEIASYAGPVFVAQGSADTVVTPDSADLLIAAHEGSEELWVRDMDHAFNALSGTETLDEMVAATIAFFDAHAD</sequence>
<evidence type="ECO:0000313" key="5">
    <source>
        <dbReference type="Proteomes" id="UP000305709"/>
    </source>
</evidence>
<evidence type="ECO:0000259" key="3">
    <source>
        <dbReference type="Pfam" id="PF00326"/>
    </source>
</evidence>
<keyword evidence="2" id="KW-0732">Signal</keyword>
<feature type="signal peptide" evidence="2">
    <location>
        <begin position="1"/>
        <end position="21"/>
    </location>
</feature>
<dbReference type="InterPro" id="IPR029058">
    <property type="entry name" value="AB_hydrolase_fold"/>
</dbReference>
<dbReference type="InterPro" id="IPR053145">
    <property type="entry name" value="AB_hydrolase_Est10"/>
</dbReference>
<dbReference type="PROSITE" id="PS00708">
    <property type="entry name" value="PRO_ENDOPEP_SER"/>
    <property type="match status" value="1"/>
</dbReference>
<dbReference type="PANTHER" id="PTHR43265:SF1">
    <property type="entry name" value="ESTERASE ESTD"/>
    <property type="match status" value="1"/>
</dbReference>
<dbReference type="Pfam" id="PF00326">
    <property type="entry name" value="Peptidase_S9"/>
    <property type="match status" value="1"/>
</dbReference>
<evidence type="ECO:0000313" key="4">
    <source>
        <dbReference type="EMBL" id="TNC74937.1"/>
    </source>
</evidence>
<comment type="caution">
    <text evidence="4">The sequence shown here is derived from an EMBL/GenBank/DDBJ whole genome shotgun (WGS) entry which is preliminary data.</text>
</comment>
<dbReference type="EMBL" id="VDFV01000001">
    <property type="protein sequence ID" value="TNC74937.1"/>
    <property type="molecule type" value="Genomic_DNA"/>
</dbReference>
<dbReference type="PANTHER" id="PTHR43265">
    <property type="entry name" value="ESTERASE ESTD"/>
    <property type="match status" value="1"/>
</dbReference>
<dbReference type="InterPro" id="IPR002471">
    <property type="entry name" value="Pept_S9_AS"/>
</dbReference>